<dbReference type="InterPro" id="IPR057727">
    <property type="entry name" value="WCX_dom"/>
</dbReference>
<reference evidence="3 4" key="1">
    <citation type="journal article" date="2011" name="J. Bacteriol.">
        <title>Complete genome of the cellulolytic ruminal bacterium Ruminococcus albus 7.</title>
        <authorList>
            <person name="Suen G."/>
            <person name="Stevenson D.M."/>
            <person name="Bruce D.C."/>
            <person name="Chertkov O."/>
            <person name="Copeland A."/>
            <person name="Cheng J.F."/>
            <person name="Detter C."/>
            <person name="Detter J.C."/>
            <person name="Goodwin L.A."/>
            <person name="Han C.S."/>
            <person name="Hauser L.J."/>
            <person name="Ivanova N.N."/>
            <person name="Kyrpides N.C."/>
            <person name="Land M.L."/>
            <person name="Lapidus A."/>
            <person name="Lucas S."/>
            <person name="Ovchinnikova G."/>
            <person name="Pitluck S."/>
            <person name="Tapia R."/>
            <person name="Woyke T."/>
            <person name="Boyum J."/>
            <person name="Mead D."/>
            <person name="Weimer P.J."/>
        </authorList>
    </citation>
    <scope>NUCLEOTIDE SEQUENCE [LARGE SCALE GENOMIC DNA]</scope>
    <source>
        <strain evidence="4">ATCC 27210 / DSM 20455 / JCM 14654 / NCDO 2250 / 7</strain>
    </source>
</reference>
<dbReference type="Pfam" id="PF13280">
    <property type="entry name" value="WYL"/>
    <property type="match status" value="1"/>
</dbReference>
<evidence type="ECO:0000313" key="3">
    <source>
        <dbReference type="EMBL" id="ADU21618.1"/>
    </source>
</evidence>
<protein>
    <recommendedName>
        <fullName evidence="5">WYL domain-containing protein</fullName>
    </recommendedName>
</protein>
<gene>
    <name evidence="3" type="ordered locus">Rumal_1092</name>
</gene>
<evidence type="ECO:0000259" key="2">
    <source>
        <dbReference type="Pfam" id="PF25583"/>
    </source>
</evidence>
<dbReference type="PROSITE" id="PS52050">
    <property type="entry name" value="WYL"/>
    <property type="match status" value="1"/>
</dbReference>
<sequence length="324" mass="38121">MDHERIIHILNYLTRATDEEHGVTIRNIRDHLANSAGMYDVSALTVRRDIERLETAGYHITKTIGAHNTTYYHLTNKSFTVGELRFLVDSVSINKYLSARQKQELIKKFESMCSEAEIRQLISRIELNEAGRVPRDLLGNLDTIHKLISEKRRINFSYGKFDTHQQVIYYDKRRNMLPVKVIYMNERFYLRCFNEETGQFRTYRIDRMKNIKGGEVSKVKPPADEKPQGFVVDVFPPERYEIVTFKIRRYLLDEMIEQLGDTVSSREDFDDPEYAIVRVSCGINRQFYLWVMRYGDGLEIVSPKDIRKGFAEELNKVSDKYSDM</sequence>
<dbReference type="OrthoDB" id="9772503at2"/>
<evidence type="ECO:0008006" key="5">
    <source>
        <dbReference type="Google" id="ProtNLM"/>
    </source>
</evidence>
<dbReference type="EMBL" id="CP002403">
    <property type="protein sequence ID" value="ADU21618.1"/>
    <property type="molecule type" value="Genomic_DNA"/>
</dbReference>
<dbReference type="RefSeq" id="WP_013497796.1">
    <property type="nucleotide sequence ID" value="NC_014833.1"/>
</dbReference>
<dbReference type="InterPro" id="IPR026881">
    <property type="entry name" value="WYL_dom"/>
</dbReference>
<dbReference type="PANTHER" id="PTHR34580">
    <property type="match status" value="1"/>
</dbReference>
<feature type="domain" description="WYL" evidence="1">
    <location>
        <begin position="140"/>
        <end position="212"/>
    </location>
</feature>
<dbReference type="KEGG" id="ral:Rumal_1092"/>
<evidence type="ECO:0000313" key="4">
    <source>
        <dbReference type="Proteomes" id="UP000006919"/>
    </source>
</evidence>
<dbReference type="STRING" id="697329.Rumal_1092"/>
<dbReference type="AlphaFoldDB" id="E6UCL3"/>
<dbReference type="InterPro" id="IPR051534">
    <property type="entry name" value="CBASS_pafABC_assoc_protein"/>
</dbReference>
<dbReference type="HOGENOM" id="CLU_857620_0_0_9"/>
<feature type="domain" description="WCX" evidence="2">
    <location>
        <begin position="265"/>
        <end position="316"/>
    </location>
</feature>
<proteinExistence type="predicted"/>
<dbReference type="eggNOG" id="COG2378">
    <property type="taxonomic scope" value="Bacteria"/>
</dbReference>
<dbReference type="PANTHER" id="PTHR34580:SF1">
    <property type="entry name" value="PROTEIN PAFC"/>
    <property type="match status" value="1"/>
</dbReference>
<accession>E6UCL3</accession>
<evidence type="ECO:0000259" key="1">
    <source>
        <dbReference type="Pfam" id="PF13280"/>
    </source>
</evidence>
<name>E6UCL3_RUMA7</name>
<dbReference type="Proteomes" id="UP000006919">
    <property type="component" value="Chromosome"/>
</dbReference>
<dbReference type="Pfam" id="PF25583">
    <property type="entry name" value="WCX"/>
    <property type="match status" value="1"/>
</dbReference>
<organism evidence="3 4">
    <name type="scientific">Ruminococcus albus (strain ATCC 27210 / DSM 20455 / JCM 14654 / NCDO 2250 / 7)</name>
    <dbReference type="NCBI Taxonomy" id="697329"/>
    <lineage>
        <taxon>Bacteria</taxon>
        <taxon>Bacillati</taxon>
        <taxon>Bacillota</taxon>
        <taxon>Clostridia</taxon>
        <taxon>Eubacteriales</taxon>
        <taxon>Oscillospiraceae</taxon>
        <taxon>Ruminococcus</taxon>
    </lineage>
</organism>